<keyword evidence="10" id="KW-0675">Receptor</keyword>
<dbReference type="SMART" id="SM00369">
    <property type="entry name" value="LRR_TYP"/>
    <property type="match status" value="5"/>
</dbReference>
<dbReference type="PANTHER" id="PTHR48053">
    <property type="entry name" value="LEUCINE RICH REPEAT FAMILY PROTEIN, EXPRESSED"/>
    <property type="match status" value="1"/>
</dbReference>
<dbReference type="FunFam" id="3.80.10.10:FF:000269">
    <property type="entry name" value="Piriformospora indica-insensitive protein 2"/>
    <property type="match status" value="1"/>
</dbReference>
<dbReference type="AlphaFoldDB" id="A0A9D5CEN4"/>
<evidence type="ECO:0000256" key="11">
    <source>
        <dbReference type="SAM" id="MobiDB-lite"/>
    </source>
</evidence>
<keyword evidence="3" id="KW-1003">Cell membrane</keyword>
<keyword evidence="4" id="KW-0433">Leucine-rich repeat</keyword>
<keyword evidence="14" id="KW-1185">Reference proteome</keyword>
<dbReference type="PRINTS" id="PR00019">
    <property type="entry name" value="LEURICHRPT"/>
</dbReference>
<keyword evidence="6" id="KW-0677">Repeat</keyword>
<evidence type="ECO:0000256" key="10">
    <source>
        <dbReference type="ARBA" id="ARBA00023170"/>
    </source>
</evidence>
<evidence type="ECO:0000313" key="14">
    <source>
        <dbReference type="Proteomes" id="UP001085076"/>
    </source>
</evidence>
<dbReference type="PROSITE" id="PS51450">
    <property type="entry name" value="LRR"/>
    <property type="match status" value="1"/>
</dbReference>
<evidence type="ECO:0000256" key="1">
    <source>
        <dbReference type="ARBA" id="ARBA00004167"/>
    </source>
</evidence>
<reference evidence="13" key="2">
    <citation type="journal article" date="2022" name="Hortic Res">
        <title>The genome of Dioscorea zingiberensis sheds light on the biosynthesis, origin and evolution of the medicinally important diosgenin saponins.</title>
        <authorList>
            <person name="Li Y."/>
            <person name="Tan C."/>
            <person name="Li Z."/>
            <person name="Guo J."/>
            <person name="Li S."/>
            <person name="Chen X."/>
            <person name="Wang C."/>
            <person name="Dai X."/>
            <person name="Yang H."/>
            <person name="Song W."/>
            <person name="Hou L."/>
            <person name="Xu J."/>
            <person name="Tong Z."/>
            <person name="Xu A."/>
            <person name="Yuan X."/>
            <person name="Wang W."/>
            <person name="Yang Q."/>
            <person name="Chen L."/>
            <person name="Sun Z."/>
            <person name="Wang K."/>
            <person name="Pan B."/>
            <person name="Chen J."/>
            <person name="Bao Y."/>
            <person name="Liu F."/>
            <person name="Qi X."/>
            <person name="Gang D.R."/>
            <person name="Wen J."/>
            <person name="Li J."/>
        </authorList>
    </citation>
    <scope>NUCLEOTIDE SEQUENCE</scope>
    <source>
        <strain evidence="13">Dzin_1.0</strain>
    </source>
</reference>
<evidence type="ECO:0000313" key="13">
    <source>
        <dbReference type="EMBL" id="KAJ0971499.1"/>
    </source>
</evidence>
<reference evidence="13" key="1">
    <citation type="submission" date="2021-03" db="EMBL/GenBank/DDBJ databases">
        <authorList>
            <person name="Li Z."/>
            <person name="Yang C."/>
        </authorList>
    </citation>
    <scope>NUCLEOTIDE SEQUENCE</scope>
    <source>
        <strain evidence="13">Dzin_1.0</strain>
        <tissue evidence="13">Leaf</tissue>
    </source>
</reference>
<dbReference type="InterPro" id="IPR051716">
    <property type="entry name" value="Plant_RL_S/T_kinase"/>
</dbReference>
<gene>
    <name evidence="13" type="ORF">J5N97_019458</name>
</gene>
<evidence type="ECO:0000256" key="5">
    <source>
        <dbReference type="ARBA" id="ARBA00022729"/>
    </source>
</evidence>
<dbReference type="Proteomes" id="UP001085076">
    <property type="component" value="Miscellaneous, Linkage group lg05"/>
</dbReference>
<dbReference type="InterPro" id="IPR032675">
    <property type="entry name" value="LRR_dom_sf"/>
</dbReference>
<keyword evidence="5 12" id="KW-0732">Signal</keyword>
<dbReference type="Pfam" id="PF13855">
    <property type="entry name" value="LRR_8"/>
    <property type="match status" value="1"/>
</dbReference>
<evidence type="ECO:0000256" key="8">
    <source>
        <dbReference type="ARBA" id="ARBA00022840"/>
    </source>
</evidence>
<evidence type="ECO:0008006" key="15">
    <source>
        <dbReference type="Google" id="ProtNLM"/>
    </source>
</evidence>
<dbReference type="GO" id="GO:0005886">
    <property type="term" value="C:plasma membrane"/>
    <property type="evidence" value="ECO:0007669"/>
    <property type="project" value="UniProtKB-SubCell"/>
</dbReference>
<protein>
    <recommendedName>
        <fullName evidence="15">Protein TOO MANY MOUTHS</fullName>
    </recommendedName>
</protein>
<dbReference type="FunFam" id="3.80.10.10:FF:000299">
    <property type="entry name" value="Piriformospora indica-insensitive protein 2"/>
    <property type="match status" value="1"/>
</dbReference>
<evidence type="ECO:0000256" key="12">
    <source>
        <dbReference type="SAM" id="SignalP"/>
    </source>
</evidence>
<sequence length="517" mass="56664">MKNLSYLAAALASLILLAPPCTADFTVVMPDSSTLVDKPQTGFSDRARTDPAEQRAVYDIMEATGNAWAKSIPDVCRGRWHGIECMPDRNEIYHIVSLSFGELSDDTAFPTCDAKSSTLSPSLLQLPHLRSLFFYRCLTGNPQPIPSFLGRLGPWLHTLVLRENGHVGRIPSEVFNLTSLKVFDLHGNNLGSTIPRSIRQLSSLQLLDLSNNELTGEIPEMSFSRRLTVLDLSHNLFQGNIPTSISKCESLVKLDMSRNHLTGSIPNSLSNLKNLILLDLSHNWLSGPLPNSLGGLSSLRALVLTGNSMNSAVIPKDWFPGLKDLEMLVLSNMGLGGAIPESMGELRSIRVLHLDGNELNGYIPQSFMSLNKLSELRMNDNRLKGPIPFSREVLWRMGRKLRLYNNSGLCYDTSGSSTGGRDHEGMDSLFGISYCGTKTTGRMGPGRAAKAEDALSAGKSGQKARHLWTSGSDDDGEQGSTHLRSSAPAHNYFVQLFVLMGGVQFCSFSLFQSFLFL</sequence>
<evidence type="ECO:0000256" key="9">
    <source>
        <dbReference type="ARBA" id="ARBA00023136"/>
    </source>
</evidence>
<comment type="caution">
    <text evidence="13">The sequence shown here is derived from an EMBL/GenBank/DDBJ whole genome shotgun (WGS) entry which is preliminary data.</text>
</comment>
<organism evidence="13 14">
    <name type="scientific">Dioscorea zingiberensis</name>
    <dbReference type="NCBI Taxonomy" id="325984"/>
    <lineage>
        <taxon>Eukaryota</taxon>
        <taxon>Viridiplantae</taxon>
        <taxon>Streptophyta</taxon>
        <taxon>Embryophyta</taxon>
        <taxon>Tracheophyta</taxon>
        <taxon>Spermatophyta</taxon>
        <taxon>Magnoliopsida</taxon>
        <taxon>Liliopsida</taxon>
        <taxon>Dioscoreales</taxon>
        <taxon>Dioscoreaceae</taxon>
        <taxon>Dioscorea</taxon>
    </lineage>
</organism>
<feature type="chain" id="PRO_5039550910" description="Protein TOO MANY MOUTHS" evidence="12">
    <location>
        <begin position="24"/>
        <end position="517"/>
    </location>
</feature>
<dbReference type="PANTHER" id="PTHR48053:SF71">
    <property type="entry name" value="LEUCINE RICH REPEAT FAMILY PROTEIN, EXPRESSED"/>
    <property type="match status" value="1"/>
</dbReference>
<feature type="region of interest" description="Disordered" evidence="11">
    <location>
        <begin position="443"/>
        <end position="482"/>
    </location>
</feature>
<comment type="subcellular location">
    <subcellularLocation>
        <location evidence="2">Cell membrane</location>
    </subcellularLocation>
    <subcellularLocation>
        <location evidence="1">Membrane</location>
        <topology evidence="1">Single-pass membrane protein</topology>
    </subcellularLocation>
</comment>
<dbReference type="InterPro" id="IPR003591">
    <property type="entry name" value="Leu-rich_rpt_typical-subtyp"/>
</dbReference>
<dbReference type="EMBL" id="JAGGNH010000005">
    <property type="protein sequence ID" value="KAJ0971499.1"/>
    <property type="molecule type" value="Genomic_DNA"/>
</dbReference>
<evidence type="ECO:0000256" key="4">
    <source>
        <dbReference type="ARBA" id="ARBA00022614"/>
    </source>
</evidence>
<dbReference type="OrthoDB" id="676979at2759"/>
<dbReference type="InterPro" id="IPR001611">
    <property type="entry name" value="Leu-rich_rpt"/>
</dbReference>
<evidence type="ECO:0000256" key="2">
    <source>
        <dbReference type="ARBA" id="ARBA00004236"/>
    </source>
</evidence>
<keyword evidence="7" id="KW-0547">Nucleotide-binding</keyword>
<evidence type="ECO:0000256" key="7">
    <source>
        <dbReference type="ARBA" id="ARBA00022741"/>
    </source>
</evidence>
<dbReference type="GO" id="GO:0004674">
    <property type="term" value="F:protein serine/threonine kinase activity"/>
    <property type="evidence" value="ECO:0007669"/>
    <property type="project" value="UniProtKB-EC"/>
</dbReference>
<dbReference type="GO" id="GO:0005524">
    <property type="term" value="F:ATP binding"/>
    <property type="evidence" value="ECO:0007669"/>
    <property type="project" value="UniProtKB-KW"/>
</dbReference>
<accession>A0A9D5CEN4</accession>
<dbReference type="SUPFAM" id="SSF52058">
    <property type="entry name" value="L domain-like"/>
    <property type="match status" value="1"/>
</dbReference>
<dbReference type="GO" id="GO:0051707">
    <property type="term" value="P:response to other organism"/>
    <property type="evidence" value="ECO:0007669"/>
    <property type="project" value="UniProtKB-ARBA"/>
</dbReference>
<feature type="signal peptide" evidence="12">
    <location>
        <begin position="1"/>
        <end position="23"/>
    </location>
</feature>
<proteinExistence type="predicted"/>
<evidence type="ECO:0000256" key="3">
    <source>
        <dbReference type="ARBA" id="ARBA00022475"/>
    </source>
</evidence>
<dbReference type="Pfam" id="PF00560">
    <property type="entry name" value="LRR_1"/>
    <property type="match status" value="4"/>
</dbReference>
<keyword evidence="8" id="KW-0067">ATP-binding</keyword>
<keyword evidence="9" id="KW-0472">Membrane</keyword>
<name>A0A9D5CEN4_9LILI</name>
<dbReference type="Gene3D" id="3.80.10.10">
    <property type="entry name" value="Ribonuclease Inhibitor"/>
    <property type="match status" value="3"/>
</dbReference>
<evidence type="ECO:0000256" key="6">
    <source>
        <dbReference type="ARBA" id="ARBA00022737"/>
    </source>
</evidence>